<keyword evidence="5 7" id="KW-1133">Transmembrane helix</keyword>
<accession>A0A2P2QEC8</accession>
<sequence length="99" mass="10768">MTYVGSLYLLLLRALPNSNLLHKVIDKGLILALLAFVTVAGLILTHAAMHLLLTLAAATPIVLLHAVLWVREDLHDVDYEENNSTGELAPLVQDSGEMV</sequence>
<dbReference type="EMBL" id="GGEC01084822">
    <property type="protein sequence ID" value="MBX65306.1"/>
    <property type="molecule type" value="Transcribed_RNA"/>
</dbReference>
<evidence type="ECO:0000256" key="5">
    <source>
        <dbReference type="ARBA" id="ARBA00022989"/>
    </source>
</evidence>
<dbReference type="AlphaFoldDB" id="A0A2P2QEC8"/>
<comment type="subcellular location">
    <subcellularLocation>
        <location evidence="2">Endomembrane system</location>
        <topology evidence="2">Multi-pass membrane protein</topology>
    </subcellularLocation>
    <subcellularLocation>
        <location evidence="7">Membrane</location>
        <topology evidence="7">Multi-pass membrane protein</topology>
    </subcellularLocation>
</comment>
<dbReference type="InterPro" id="IPR004895">
    <property type="entry name" value="Prenylated_rab_accept_PRA1"/>
</dbReference>
<organism evidence="8">
    <name type="scientific">Rhizophora mucronata</name>
    <name type="common">Asiatic mangrove</name>
    <dbReference type="NCBI Taxonomy" id="61149"/>
    <lineage>
        <taxon>Eukaryota</taxon>
        <taxon>Viridiplantae</taxon>
        <taxon>Streptophyta</taxon>
        <taxon>Embryophyta</taxon>
        <taxon>Tracheophyta</taxon>
        <taxon>Spermatophyta</taxon>
        <taxon>Magnoliopsida</taxon>
        <taxon>eudicotyledons</taxon>
        <taxon>Gunneridae</taxon>
        <taxon>Pentapetalae</taxon>
        <taxon>rosids</taxon>
        <taxon>fabids</taxon>
        <taxon>Malpighiales</taxon>
        <taxon>Rhizophoraceae</taxon>
        <taxon>Rhizophora</taxon>
    </lineage>
</organism>
<dbReference type="PANTHER" id="PTHR38519:SF3">
    <property type="entry name" value="PRA1 FAMILY PROTEIN"/>
    <property type="match status" value="1"/>
</dbReference>
<name>A0A2P2QEC8_RHIMU</name>
<keyword evidence="6 7" id="KW-0472">Membrane</keyword>
<dbReference type="PANTHER" id="PTHR38519">
    <property type="entry name" value="PRA1 FAMILY PROTEIN"/>
    <property type="match status" value="1"/>
</dbReference>
<protein>
    <recommendedName>
        <fullName evidence="7">PRA1 family protein</fullName>
    </recommendedName>
</protein>
<proteinExistence type="inferred from homology"/>
<comment type="function">
    <text evidence="1 7">May be involved in both secretory and endocytic intracellular trafficking in the endosomal/prevacuolar compartments.</text>
</comment>
<reference evidence="8" key="1">
    <citation type="submission" date="2018-02" db="EMBL/GenBank/DDBJ databases">
        <title>Rhizophora mucronata_Transcriptome.</title>
        <authorList>
            <person name="Meera S.P."/>
            <person name="Sreeshan A."/>
            <person name="Augustine A."/>
        </authorList>
    </citation>
    <scope>NUCLEOTIDE SEQUENCE</scope>
    <source>
        <tissue evidence="8">Leaf</tissue>
    </source>
</reference>
<dbReference type="Pfam" id="PF03208">
    <property type="entry name" value="PRA1"/>
    <property type="match status" value="1"/>
</dbReference>
<keyword evidence="4 7" id="KW-0812">Transmembrane</keyword>
<evidence type="ECO:0000256" key="3">
    <source>
        <dbReference type="ARBA" id="ARBA00006483"/>
    </source>
</evidence>
<keyword evidence="7" id="KW-0813">Transport</keyword>
<evidence type="ECO:0000256" key="7">
    <source>
        <dbReference type="RuleBase" id="RU363107"/>
    </source>
</evidence>
<evidence type="ECO:0000256" key="1">
    <source>
        <dbReference type="ARBA" id="ARBA00002501"/>
    </source>
</evidence>
<feature type="transmembrane region" description="Helical" evidence="7">
    <location>
        <begin position="51"/>
        <end position="70"/>
    </location>
</feature>
<evidence type="ECO:0000313" key="8">
    <source>
        <dbReference type="EMBL" id="MBX65306.1"/>
    </source>
</evidence>
<evidence type="ECO:0000256" key="6">
    <source>
        <dbReference type="ARBA" id="ARBA00023136"/>
    </source>
</evidence>
<comment type="similarity">
    <text evidence="3 7">Belongs to the PRA1 family.</text>
</comment>
<evidence type="ECO:0000256" key="2">
    <source>
        <dbReference type="ARBA" id="ARBA00004127"/>
    </source>
</evidence>
<evidence type="ECO:0000256" key="4">
    <source>
        <dbReference type="ARBA" id="ARBA00022692"/>
    </source>
</evidence>
<feature type="transmembrane region" description="Helical" evidence="7">
    <location>
        <begin position="20"/>
        <end position="44"/>
    </location>
</feature>